<dbReference type="Gene3D" id="2.60.120.200">
    <property type="match status" value="1"/>
</dbReference>
<evidence type="ECO:0000256" key="4">
    <source>
        <dbReference type="PIRSR" id="PIRSR606710-1"/>
    </source>
</evidence>
<keyword evidence="10" id="KW-1185">Reference proteome</keyword>
<reference evidence="9 10" key="1">
    <citation type="submission" date="2018-11" db="EMBL/GenBank/DDBJ databases">
        <title>Genome sequence of Saitozyma podzolica DSM 27192.</title>
        <authorList>
            <person name="Aliyu H."/>
            <person name="Gorte O."/>
            <person name="Ochsenreither K."/>
        </authorList>
    </citation>
    <scope>NUCLEOTIDE SEQUENCE [LARGE SCALE GENOMIC DNA]</scope>
    <source>
        <strain evidence="9 10">DSM 27192</strain>
    </source>
</reference>
<dbReference type="InterPro" id="IPR006710">
    <property type="entry name" value="Glyco_hydro_43"/>
</dbReference>
<evidence type="ECO:0000259" key="8">
    <source>
        <dbReference type="Pfam" id="PF17851"/>
    </source>
</evidence>
<dbReference type="Pfam" id="PF17851">
    <property type="entry name" value="GH43_C2"/>
    <property type="match status" value="1"/>
</dbReference>
<feature type="site" description="Important for catalytic activity, responsible for pKa modulation of the active site Glu and correct orientation of both the proton donor and substrate" evidence="5">
    <location>
        <position position="136"/>
    </location>
</feature>
<comment type="caution">
    <text evidence="9">The sequence shown here is derived from an EMBL/GenBank/DDBJ whole genome shotgun (WGS) entry which is preliminary data.</text>
</comment>
<feature type="compositionally biased region" description="Polar residues" evidence="7">
    <location>
        <begin position="310"/>
        <end position="323"/>
    </location>
</feature>
<dbReference type="Pfam" id="PF04616">
    <property type="entry name" value="Glyco_hydro_43"/>
    <property type="match status" value="1"/>
</dbReference>
<feature type="active site" description="Proton acceptor" evidence="4">
    <location>
        <position position="20"/>
    </location>
</feature>
<dbReference type="SUPFAM" id="SSF49899">
    <property type="entry name" value="Concanavalin A-like lectins/glucanases"/>
    <property type="match status" value="1"/>
</dbReference>
<protein>
    <recommendedName>
        <fullName evidence="8">Beta-xylosidase C-terminal Concanavalin A-like domain-containing protein</fullName>
    </recommendedName>
</protein>
<dbReference type="SUPFAM" id="SSF75005">
    <property type="entry name" value="Arabinanase/levansucrase/invertase"/>
    <property type="match status" value="1"/>
</dbReference>
<dbReference type="EMBL" id="RSCD01000023">
    <property type="protein sequence ID" value="RSH83830.1"/>
    <property type="molecule type" value="Genomic_DNA"/>
</dbReference>
<dbReference type="InterPro" id="IPR023296">
    <property type="entry name" value="Glyco_hydro_beta-prop_sf"/>
</dbReference>
<dbReference type="InterPro" id="IPR041542">
    <property type="entry name" value="GH43_C2"/>
</dbReference>
<evidence type="ECO:0000256" key="2">
    <source>
        <dbReference type="ARBA" id="ARBA00022801"/>
    </source>
</evidence>
<dbReference type="InterPro" id="IPR051795">
    <property type="entry name" value="Glycosyl_Hydrlase_43"/>
</dbReference>
<evidence type="ECO:0000313" key="9">
    <source>
        <dbReference type="EMBL" id="RSH83830.1"/>
    </source>
</evidence>
<dbReference type="STRING" id="1890683.A0A427XYB4"/>
<dbReference type="Gene3D" id="2.115.10.20">
    <property type="entry name" value="Glycosyl hydrolase domain, family 43"/>
    <property type="match status" value="1"/>
</dbReference>
<evidence type="ECO:0000256" key="5">
    <source>
        <dbReference type="PIRSR" id="PIRSR606710-2"/>
    </source>
</evidence>
<proteinExistence type="inferred from homology"/>
<dbReference type="Proteomes" id="UP000279259">
    <property type="component" value="Unassembled WGS sequence"/>
</dbReference>
<feature type="region of interest" description="Disordered" evidence="7">
    <location>
        <begin position="309"/>
        <end position="329"/>
    </location>
</feature>
<evidence type="ECO:0000256" key="3">
    <source>
        <dbReference type="ARBA" id="ARBA00023295"/>
    </source>
</evidence>
<evidence type="ECO:0000256" key="7">
    <source>
        <dbReference type="SAM" id="MobiDB-lite"/>
    </source>
</evidence>
<accession>A0A427XYB4</accession>
<sequence length="517" mass="57625">MFQRVSDQLLNPIIPGFNPDPSICRVGSDYFLATSSFEYFPGVPIYHSTDLVEWRVIGHALSRPSQLFMRQVDPGGGIYAPTLRYWKGRFYLATCCVIRRGTSDGANPRGFFVYTDDIMKQDSWSDPVFIDNVGIDQDLFFDDDERVYVCTTRWNPLKGPTADVRLATFCSELDIATGRNLTSPVLVRDSDLSSGIAEGAHIIKKDGWYYLLTAEGGTLGEHQEWVHRSRSPLGPYEPPPSGINPILWDDRWEGLRQAGHADLVTDESGQWWAVFLAIRPQANGVAHLGRETFLAPISWTSDGWPITARDPTSQARRTMQPRASKNERESEWTADYSSDCLQLGWYRLRTPIGCDYSLSDPQGTLTLYGNAYTICDDECPSMLLRKQTSLSGTWSTLLDFNPTTIVEEAGTPHYPHTGALKDCSSAEKWKEICQPLIGDGPVLFIFRAQPTSYDALYQGPDSPSPVKIASLPTTLLVRNHSFDSPFTGTHLAVLAQGTNGAPCVNPARFTQASWRDS</sequence>
<keyword evidence="3 6" id="KW-0326">Glycosidase</keyword>
<organism evidence="9 10">
    <name type="scientific">Saitozyma podzolica</name>
    <dbReference type="NCBI Taxonomy" id="1890683"/>
    <lineage>
        <taxon>Eukaryota</taxon>
        <taxon>Fungi</taxon>
        <taxon>Dikarya</taxon>
        <taxon>Basidiomycota</taxon>
        <taxon>Agaricomycotina</taxon>
        <taxon>Tremellomycetes</taxon>
        <taxon>Tremellales</taxon>
        <taxon>Trimorphomycetaceae</taxon>
        <taxon>Saitozyma</taxon>
    </lineage>
</organism>
<dbReference type="GO" id="GO:0005975">
    <property type="term" value="P:carbohydrate metabolic process"/>
    <property type="evidence" value="ECO:0007669"/>
    <property type="project" value="InterPro"/>
</dbReference>
<evidence type="ECO:0000256" key="6">
    <source>
        <dbReference type="RuleBase" id="RU361187"/>
    </source>
</evidence>
<dbReference type="OrthoDB" id="2139957at2759"/>
<feature type="active site" description="Proton donor" evidence="4">
    <location>
        <position position="198"/>
    </location>
</feature>
<keyword evidence="2 6" id="KW-0378">Hydrolase</keyword>
<gene>
    <name evidence="9" type="ORF">EHS25_005445</name>
</gene>
<name>A0A427XYB4_9TREE</name>
<dbReference type="InterPro" id="IPR013320">
    <property type="entry name" value="ConA-like_dom_sf"/>
</dbReference>
<evidence type="ECO:0000313" key="10">
    <source>
        <dbReference type="Proteomes" id="UP000279259"/>
    </source>
</evidence>
<dbReference type="AlphaFoldDB" id="A0A427XYB4"/>
<feature type="domain" description="Beta-xylosidase C-terminal Concanavalin A-like" evidence="8">
    <location>
        <begin position="335"/>
        <end position="412"/>
    </location>
</feature>
<comment type="similarity">
    <text evidence="1 6">Belongs to the glycosyl hydrolase 43 family.</text>
</comment>
<evidence type="ECO:0000256" key="1">
    <source>
        <dbReference type="ARBA" id="ARBA00009865"/>
    </source>
</evidence>
<dbReference type="CDD" id="cd18617">
    <property type="entry name" value="GH43_XynB-like"/>
    <property type="match status" value="1"/>
</dbReference>
<dbReference type="PANTHER" id="PTHR42812">
    <property type="entry name" value="BETA-XYLOSIDASE"/>
    <property type="match status" value="1"/>
</dbReference>
<dbReference type="PANTHER" id="PTHR42812:SF16">
    <property type="entry name" value="HYDROLASE, PUTATIVE (AFU_ORTHOLOGUE AFUA_7G06110)-RELATED"/>
    <property type="match status" value="1"/>
</dbReference>
<dbReference type="GO" id="GO:0004553">
    <property type="term" value="F:hydrolase activity, hydrolyzing O-glycosyl compounds"/>
    <property type="evidence" value="ECO:0007669"/>
    <property type="project" value="InterPro"/>
</dbReference>